<dbReference type="InterPro" id="IPR005297">
    <property type="entry name" value="Lipoprotein_repeat"/>
</dbReference>
<gene>
    <name evidence="2" type="ORF">FB559_5293</name>
</gene>
<dbReference type="Proteomes" id="UP000316096">
    <property type="component" value="Unassembled WGS sequence"/>
</dbReference>
<dbReference type="PANTHER" id="PTHR39335:SF1">
    <property type="entry name" value="BLL4220 PROTEIN"/>
    <property type="match status" value="1"/>
</dbReference>
<name>A0A543CRQ1_9ACTN</name>
<keyword evidence="1" id="KW-0732">Signal</keyword>
<evidence type="ECO:0000313" key="3">
    <source>
        <dbReference type="Proteomes" id="UP000316096"/>
    </source>
</evidence>
<dbReference type="PROSITE" id="PS51257">
    <property type="entry name" value="PROKAR_LIPOPROTEIN"/>
    <property type="match status" value="1"/>
</dbReference>
<protein>
    <submittedName>
        <fullName evidence="2">Putative lipoprotein with Yx(FWY)xxD motif</fullName>
    </submittedName>
</protein>
<keyword evidence="3" id="KW-1185">Reference proteome</keyword>
<dbReference type="RefSeq" id="WP_141958515.1">
    <property type="nucleotide sequence ID" value="NZ_VFOZ01000001.1"/>
</dbReference>
<dbReference type="GO" id="GO:0043448">
    <property type="term" value="P:alkane catabolic process"/>
    <property type="evidence" value="ECO:0007669"/>
    <property type="project" value="TreeGrafter"/>
</dbReference>
<proteinExistence type="predicted"/>
<evidence type="ECO:0000256" key="1">
    <source>
        <dbReference type="SAM" id="SignalP"/>
    </source>
</evidence>
<dbReference type="EMBL" id="VFOZ01000001">
    <property type="protein sequence ID" value="TQL99597.1"/>
    <property type="molecule type" value="Genomic_DNA"/>
</dbReference>
<organism evidence="2 3">
    <name type="scientific">Actinoallomurus bryophytorum</name>
    <dbReference type="NCBI Taxonomy" id="1490222"/>
    <lineage>
        <taxon>Bacteria</taxon>
        <taxon>Bacillati</taxon>
        <taxon>Actinomycetota</taxon>
        <taxon>Actinomycetes</taxon>
        <taxon>Streptosporangiales</taxon>
        <taxon>Thermomonosporaceae</taxon>
        <taxon>Actinoallomurus</taxon>
    </lineage>
</organism>
<dbReference type="PANTHER" id="PTHR39335">
    <property type="entry name" value="BLL4220 PROTEIN"/>
    <property type="match status" value="1"/>
</dbReference>
<dbReference type="Pfam" id="PF03640">
    <property type="entry name" value="Lipoprotein_15"/>
    <property type="match status" value="2"/>
</dbReference>
<feature type="signal peptide" evidence="1">
    <location>
        <begin position="1"/>
        <end position="20"/>
    </location>
</feature>
<accession>A0A543CRQ1</accession>
<keyword evidence="2" id="KW-0449">Lipoprotein</keyword>
<sequence>MRIRFLVLGAVLATGLAACGGGGGGHEPGGHAAPAGAGVTVSQSSLGPILTDRSGRTLYAFTNDKNGGSSCSGQCIASWPALVSGKAVTAGAGTQKALLGETKRAEGTLQATYGTWPLYYYAGDMNPGDVDGQGVDDVWYVVGADGKLIKRAS</sequence>
<reference evidence="2 3" key="1">
    <citation type="submission" date="2019-06" db="EMBL/GenBank/DDBJ databases">
        <title>Sequencing the genomes of 1000 actinobacteria strains.</title>
        <authorList>
            <person name="Klenk H.-P."/>
        </authorList>
    </citation>
    <scope>NUCLEOTIDE SEQUENCE [LARGE SCALE GENOMIC DNA]</scope>
    <source>
        <strain evidence="2 3">DSM 102200</strain>
    </source>
</reference>
<evidence type="ECO:0000313" key="2">
    <source>
        <dbReference type="EMBL" id="TQL99597.1"/>
    </source>
</evidence>
<dbReference type="OrthoDB" id="597632at2"/>
<comment type="caution">
    <text evidence="2">The sequence shown here is derived from an EMBL/GenBank/DDBJ whole genome shotgun (WGS) entry which is preliminary data.</text>
</comment>
<feature type="chain" id="PRO_5039237261" evidence="1">
    <location>
        <begin position="21"/>
        <end position="153"/>
    </location>
</feature>
<dbReference type="AlphaFoldDB" id="A0A543CRQ1"/>